<organism evidence="3 4">
    <name type="scientific">Peronospora matthiolae</name>
    <dbReference type="NCBI Taxonomy" id="2874970"/>
    <lineage>
        <taxon>Eukaryota</taxon>
        <taxon>Sar</taxon>
        <taxon>Stramenopiles</taxon>
        <taxon>Oomycota</taxon>
        <taxon>Peronosporomycetes</taxon>
        <taxon>Peronosporales</taxon>
        <taxon>Peronosporaceae</taxon>
        <taxon>Peronospora</taxon>
    </lineage>
</organism>
<evidence type="ECO:0000313" key="4">
    <source>
        <dbReference type="Proteomes" id="UP001162060"/>
    </source>
</evidence>
<feature type="region of interest" description="Disordered" evidence="1">
    <location>
        <begin position="467"/>
        <end position="516"/>
    </location>
</feature>
<dbReference type="InterPro" id="IPR012337">
    <property type="entry name" value="RNaseH-like_sf"/>
</dbReference>
<sequence>MTTPAPNGDESGVASTDETPLALLFEQQRLQDAMEAMQTWDAGKVQTEIALAFASVAHAPSAFLQCLQLYRELPDKHVASVSHWISAAVACLQAPNSSNKSAGTSRISLSDRQVAALMLPALQRSRVPFVADFALAFQVDTEALAAFCSQLLLPKSVGTAVRFMECLKMKDLVSADVVLHQVVKQQDFRTGDVFVKGCREKQEHFVQLLIDANVHDKVIKKRLSLFKLPVSAFPAYFERRQTATLRFLMHSKEYEQALQFVENLDWLKLYACKMIMRHVGPEDPATKQFIFRTGFADQFPEVDTSAEEGMQFKNHDEPTPLDSCLSLADTIGEANIVFVDTPLALQACTDYLLMQPAIGFDSEWKAVHVSTGPHDSAAKCALLQLASREKAFVVDVVALFDHGHILAPLFRSESVLKIGFDTRGDVKALRPFLTGGYVADNIMSMLVDLQTVTRKLPILQCGDDSEAISAADDNNDTSSKEEVPAAQNTDSEVSGAKSKQRKWQKKRSKTGENDTVVKPSRLGLAAVAKSYLGFSLDKRVRMSNWERRPLTQAQLHYAALDAHVLVQIYFKMGEKHPADTLEAVLKRCTQKHVK</sequence>
<dbReference type="InterPro" id="IPR036397">
    <property type="entry name" value="RNaseH_sf"/>
</dbReference>
<dbReference type="Pfam" id="PF01612">
    <property type="entry name" value="DNA_pol_A_exo1"/>
    <property type="match status" value="2"/>
</dbReference>
<accession>A0AAV1UV30</accession>
<dbReference type="InterPro" id="IPR002562">
    <property type="entry name" value="3'-5'_exonuclease_dom"/>
</dbReference>
<name>A0AAV1UV30_9STRA</name>
<gene>
    <name evidence="3" type="ORF">PM001_LOCUS23007</name>
</gene>
<dbReference type="AlphaFoldDB" id="A0AAV1UV30"/>
<protein>
    <recommendedName>
        <fullName evidence="2">3'-5' exonuclease domain-containing protein</fullName>
    </recommendedName>
</protein>
<dbReference type="Gene3D" id="3.30.420.10">
    <property type="entry name" value="Ribonuclease H-like superfamily/Ribonuclease H"/>
    <property type="match status" value="1"/>
</dbReference>
<feature type="compositionally biased region" description="Basic residues" evidence="1">
    <location>
        <begin position="498"/>
        <end position="508"/>
    </location>
</feature>
<evidence type="ECO:0000259" key="2">
    <source>
        <dbReference type="Pfam" id="PF01612"/>
    </source>
</evidence>
<evidence type="ECO:0000313" key="3">
    <source>
        <dbReference type="EMBL" id="CAK7937857.1"/>
    </source>
</evidence>
<comment type="caution">
    <text evidence="3">The sequence shown here is derived from an EMBL/GenBank/DDBJ whole genome shotgun (WGS) entry which is preliminary data.</text>
</comment>
<proteinExistence type="predicted"/>
<dbReference type="SUPFAM" id="SSF53098">
    <property type="entry name" value="Ribonuclease H-like"/>
    <property type="match status" value="1"/>
</dbReference>
<dbReference type="InterPro" id="IPR052408">
    <property type="entry name" value="Exonuclease_MUT-7-like"/>
</dbReference>
<feature type="domain" description="3'-5' exonuclease" evidence="2">
    <location>
        <begin position="338"/>
        <end position="430"/>
    </location>
</feature>
<dbReference type="Proteomes" id="UP001162060">
    <property type="component" value="Unassembled WGS sequence"/>
</dbReference>
<dbReference type="GO" id="GO:0008408">
    <property type="term" value="F:3'-5' exonuclease activity"/>
    <property type="evidence" value="ECO:0007669"/>
    <property type="project" value="InterPro"/>
</dbReference>
<feature type="domain" description="3'-5' exonuclease" evidence="2">
    <location>
        <begin position="517"/>
        <end position="574"/>
    </location>
</feature>
<evidence type="ECO:0000256" key="1">
    <source>
        <dbReference type="SAM" id="MobiDB-lite"/>
    </source>
</evidence>
<dbReference type="PANTHER" id="PTHR47765:SF2">
    <property type="entry name" value="EXONUCLEASE MUT-7 HOMOLOG"/>
    <property type="match status" value="1"/>
</dbReference>
<dbReference type="GO" id="GO:0003676">
    <property type="term" value="F:nucleic acid binding"/>
    <property type="evidence" value="ECO:0007669"/>
    <property type="project" value="InterPro"/>
</dbReference>
<dbReference type="PANTHER" id="PTHR47765">
    <property type="entry name" value="3'-5' EXONUCLEASE DOMAIN-CONTAINING PROTEIN"/>
    <property type="match status" value="1"/>
</dbReference>
<dbReference type="EMBL" id="CAKLBY020000228">
    <property type="protein sequence ID" value="CAK7937857.1"/>
    <property type="molecule type" value="Genomic_DNA"/>
</dbReference>
<dbReference type="GO" id="GO:0006139">
    <property type="term" value="P:nucleobase-containing compound metabolic process"/>
    <property type="evidence" value="ECO:0007669"/>
    <property type="project" value="InterPro"/>
</dbReference>
<reference evidence="3" key="1">
    <citation type="submission" date="2024-01" db="EMBL/GenBank/DDBJ databases">
        <authorList>
            <person name="Webb A."/>
        </authorList>
    </citation>
    <scope>NUCLEOTIDE SEQUENCE</scope>
    <source>
        <strain evidence="3">Pm1</strain>
    </source>
</reference>